<proteinExistence type="predicted"/>
<feature type="signal peptide" evidence="1">
    <location>
        <begin position="1"/>
        <end position="23"/>
    </location>
</feature>
<accession>A0ABW3KBX1</accession>
<evidence type="ECO:0000256" key="1">
    <source>
        <dbReference type="SAM" id="SignalP"/>
    </source>
</evidence>
<dbReference type="Proteomes" id="UP001597112">
    <property type="component" value="Unassembled WGS sequence"/>
</dbReference>
<feature type="chain" id="PRO_5045339514" description="DUF1735 domain-containing protein" evidence="1">
    <location>
        <begin position="24"/>
        <end position="397"/>
    </location>
</feature>
<comment type="caution">
    <text evidence="2">The sequence shown here is derived from an EMBL/GenBank/DDBJ whole genome shotgun (WGS) entry which is preliminary data.</text>
</comment>
<sequence length="397" mass="44116">MRTPFRSKQFFLYYILLGAVLFAGCSSDDTEENIDNVFWSEAKLNDFPLSEVAYLDIDIVHPEITNGVETRFGKIEITIPHSQTSLMLSLKQFNLDNNKYQISPLPGESQDFSLDPVTYTISSTTSQTKAVHYDVTVVYGGEPFFTNAKITGFKFEKSKNPALAATIEAVKIAEYENYTENAIYVIVPEGTNFSQLTPTITYDAALIRYTIDNDFILYPANGLAVDFTYPKHFYLQAENSLGSKSRVYNVIVDVANPIRFDSPIVTEEVATGDGVAIEDFFAIATWTNQGNHPITGMVPGEYKDKTYPIPNYPGNANVITASLTNPTGGTMGVLPGEKGEINVRVKRSQIAGVYTTTAVFAPTFSFDTRRISYWPPDDRIEDVFALQTLTIQTTLAD</sequence>
<dbReference type="EMBL" id="JBHTKA010000013">
    <property type="protein sequence ID" value="MFD1002721.1"/>
    <property type="molecule type" value="Genomic_DNA"/>
</dbReference>
<evidence type="ECO:0000313" key="2">
    <source>
        <dbReference type="EMBL" id="MFD1002721.1"/>
    </source>
</evidence>
<dbReference type="RefSeq" id="WP_377584279.1">
    <property type="nucleotide sequence ID" value="NZ_JBHTKA010000013.1"/>
</dbReference>
<keyword evidence="1" id="KW-0732">Signal</keyword>
<dbReference type="PROSITE" id="PS51257">
    <property type="entry name" value="PROKAR_LIPOPROTEIN"/>
    <property type="match status" value="1"/>
</dbReference>
<keyword evidence="3" id="KW-1185">Reference proteome</keyword>
<reference evidence="3" key="1">
    <citation type="journal article" date="2019" name="Int. J. Syst. Evol. Microbiol.">
        <title>The Global Catalogue of Microorganisms (GCM) 10K type strain sequencing project: providing services to taxonomists for standard genome sequencing and annotation.</title>
        <authorList>
            <consortium name="The Broad Institute Genomics Platform"/>
            <consortium name="The Broad Institute Genome Sequencing Center for Infectious Disease"/>
            <person name="Wu L."/>
            <person name="Ma J."/>
        </authorList>
    </citation>
    <scope>NUCLEOTIDE SEQUENCE [LARGE SCALE GENOMIC DNA]</scope>
    <source>
        <strain evidence="3">CCUG 58938</strain>
    </source>
</reference>
<evidence type="ECO:0008006" key="4">
    <source>
        <dbReference type="Google" id="ProtNLM"/>
    </source>
</evidence>
<organism evidence="2 3">
    <name type="scientific">Ohtaekwangia kribbensis</name>
    <dbReference type="NCBI Taxonomy" id="688913"/>
    <lineage>
        <taxon>Bacteria</taxon>
        <taxon>Pseudomonadati</taxon>
        <taxon>Bacteroidota</taxon>
        <taxon>Cytophagia</taxon>
        <taxon>Cytophagales</taxon>
        <taxon>Fulvivirgaceae</taxon>
        <taxon>Ohtaekwangia</taxon>
    </lineage>
</organism>
<evidence type="ECO:0000313" key="3">
    <source>
        <dbReference type="Proteomes" id="UP001597112"/>
    </source>
</evidence>
<gene>
    <name evidence="2" type="ORF">ACFQ21_25575</name>
</gene>
<name>A0ABW3KBX1_9BACT</name>
<dbReference type="Gene3D" id="2.60.40.2340">
    <property type="match status" value="2"/>
</dbReference>
<protein>
    <recommendedName>
        <fullName evidence="4">DUF1735 domain-containing protein</fullName>
    </recommendedName>
</protein>